<dbReference type="EMBL" id="PFCN01000009">
    <property type="protein sequence ID" value="PIR70596.1"/>
    <property type="molecule type" value="Genomic_DNA"/>
</dbReference>
<dbReference type="InterPro" id="IPR038763">
    <property type="entry name" value="DHH_sf"/>
</dbReference>
<protein>
    <recommendedName>
        <fullName evidence="1">DDH domain-containing protein</fullName>
    </recommendedName>
</protein>
<dbReference type="Gene3D" id="3.90.1640.10">
    <property type="entry name" value="inorganic pyrophosphatase (n-terminal core)"/>
    <property type="match status" value="1"/>
</dbReference>
<gene>
    <name evidence="2" type="ORF">COU46_00640</name>
</gene>
<reference evidence="3" key="1">
    <citation type="submission" date="2017-09" db="EMBL/GenBank/DDBJ databases">
        <title>Depth-based differentiation of microbial function through sediment-hosted aquifers and enrichment of novel symbionts in the deep terrestrial subsurface.</title>
        <authorList>
            <person name="Probst A.J."/>
            <person name="Ladd B."/>
            <person name="Jarett J.K."/>
            <person name="Geller-Mcgrath D.E."/>
            <person name="Sieber C.M.K."/>
            <person name="Emerson J.B."/>
            <person name="Anantharaman K."/>
            <person name="Thomas B.C."/>
            <person name="Malmstrom R."/>
            <person name="Stieglmeier M."/>
            <person name="Klingl A."/>
            <person name="Woyke T."/>
            <person name="Ryan C.M."/>
            <person name="Banfield J.F."/>
        </authorList>
    </citation>
    <scope>NUCLEOTIDE SEQUENCE [LARGE SCALE GENOMIC DNA]</scope>
</reference>
<dbReference type="SUPFAM" id="SSF64182">
    <property type="entry name" value="DHH phosphoesterases"/>
    <property type="match status" value="1"/>
</dbReference>
<dbReference type="InterPro" id="IPR051319">
    <property type="entry name" value="Oligoribo/pAp-PDE_c-di-AMP_PDE"/>
</dbReference>
<dbReference type="PANTHER" id="PTHR47618:SF1">
    <property type="entry name" value="BIFUNCTIONAL OLIGORIBONUCLEASE AND PAP PHOSPHATASE NRNA"/>
    <property type="match status" value="1"/>
</dbReference>
<feature type="domain" description="DDH" evidence="1">
    <location>
        <begin position="20"/>
        <end position="169"/>
    </location>
</feature>
<sequence length="351" mass="39897">MDRYDKLTALFKETKKSGKKVAIFSHSNPDPDSIASAAAIRLLARHFGLEADIFFRGKILHPQNKVLVSVLNLGFKPRQMSKFKRDDYDIIIFTDVAILKNQNGGYIDLEPDIIFDHHDDRPSKKIKFHDVRKIGSVSTILTEYLKNFSILKKGDKTHSRVATALFWGIKIDTNDLVSEDTTPKDHEALKYLNNFVDTKASEAINNYPKPDYFYKCEKMAEAHRIIKGGCVVVGLGHLTLEQSPAISYIADRELLRKGIAISFVIAVVGDKILQVSFRSRDINLLYGTRLVSSVFNLKNFGVRRGVGGGKIPLKFFYKNYKEGKKINWDKLFSEVSGKILRARRTLRVLRT</sequence>
<evidence type="ECO:0000313" key="3">
    <source>
        <dbReference type="Proteomes" id="UP000229383"/>
    </source>
</evidence>
<dbReference type="Pfam" id="PF01368">
    <property type="entry name" value="DHH"/>
    <property type="match status" value="1"/>
</dbReference>
<dbReference type="Proteomes" id="UP000229383">
    <property type="component" value="Unassembled WGS sequence"/>
</dbReference>
<organism evidence="2 3">
    <name type="scientific">Candidatus Niyogibacteria bacterium CG10_big_fil_rev_8_21_14_0_10_42_19</name>
    <dbReference type="NCBI Taxonomy" id="1974725"/>
    <lineage>
        <taxon>Bacteria</taxon>
        <taxon>Candidatus Niyogiibacteriota</taxon>
    </lineage>
</organism>
<evidence type="ECO:0000259" key="1">
    <source>
        <dbReference type="Pfam" id="PF01368"/>
    </source>
</evidence>
<comment type="caution">
    <text evidence="2">The sequence shown here is derived from an EMBL/GenBank/DDBJ whole genome shotgun (WGS) entry which is preliminary data.</text>
</comment>
<name>A0A2H0TGB4_9BACT</name>
<evidence type="ECO:0000313" key="2">
    <source>
        <dbReference type="EMBL" id="PIR70596.1"/>
    </source>
</evidence>
<dbReference type="AlphaFoldDB" id="A0A2H0TGB4"/>
<accession>A0A2H0TGB4</accession>
<dbReference type="PANTHER" id="PTHR47618">
    <property type="entry name" value="BIFUNCTIONAL OLIGORIBONUCLEASE AND PAP PHOSPHATASE NRNA"/>
    <property type="match status" value="1"/>
</dbReference>
<dbReference type="InterPro" id="IPR001667">
    <property type="entry name" value="DDH_dom"/>
</dbReference>
<proteinExistence type="predicted"/>